<dbReference type="Proteomes" id="UP001050691">
    <property type="component" value="Unassembled WGS sequence"/>
</dbReference>
<sequence>MLNQKKSIKSKEKLENIHYKIREASQTIKDAFGIIRSEVQNISNIDANFSTQEERELLEQTIHVTTEYVFDVKTHLNRLALINKLPVELLTYIILLTAPPSIRQYWHDAHPYISLSGVCRHWRSVIIQNPDFWTLVQNAPVPLVREILRRSKSTELDIIIRDDPAEFASALVDLFSKESNRIRTLRLLWNDPPHEKIIQLVLSSKQYPSLRGLVIDRLQDPSDAIIPLFPVLLSSEHLETLQCSLETNFPLDQLLHIISRLKNLDIMILSSLTPATVESLLSKSTKLRSLRLTVWDAGLATSRTLLPELYFLSVSPSYLLHYFQTPKLSTVHMTWDSYSTAIARYPILEEFDLSSTRYLYIYHESGSNYILGSKDCQHCESSFSSQHEYFLDEELDIQPDLFEIDIISEKFPNDIFHFSVGSLDSFLRDLGLSLILPRLTNLRELYIFASPNCVSLQEIVAKIPSVEKLVIQHQNILLEFIEVLNDTSILPRLKHLSYKTPSIPEYLDGYLEVVGKSLAECVKLRRKSFPHALEFVALGGRCPYLPEIWLNELQKLGTKVVTSKGPEMENSSETRI</sequence>
<evidence type="ECO:0000313" key="1">
    <source>
        <dbReference type="EMBL" id="GJJ09220.1"/>
    </source>
</evidence>
<protein>
    <recommendedName>
        <fullName evidence="3">F-box domain-containing protein</fullName>
    </recommendedName>
</protein>
<evidence type="ECO:0000313" key="2">
    <source>
        <dbReference type="Proteomes" id="UP001050691"/>
    </source>
</evidence>
<dbReference type="SUPFAM" id="SSF52047">
    <property type="entry name" value="RNI-like"/>
    <property type="match status" value="1"/>
</dbReference>
<evidence type="ECO:0008006" key="3">
    <source>
        <dbReference type="Google" id="ProtNLM"/>
    </source>
</evidence>
<dbReference type="AlphaFoldDB" id="A0AAV5ABB7"/>
<reference evidence="1" key="1">
    <citation type="submission" date="2021-10" db="EMBL/GenBank/DDBJ databases">
        <title>De novo Genome Assembly of Clathrus columnatus (Basidiomycota, Fungi) Using Illumina and Nanopore Sequence Data.</title>
        <authorList>
            <person name="Ogiso-Tanaka E."/>
            <person name="Itagaki H."/>
            <person name="Hosoya T."/>
            <person name="Hosaka K."/>
        </authorList>
    </citation>
    <scope>NUCLEOTIDE SEQUENCE</scope>
    <source>
        <strain evidence="1">MO-923</strain>
    </source>
</reference>
<comment type="caution">
    <text evidence="1">The sequence shown here is derived from an EMBL/GenBank/DDBJ whole genome shotgun (WGS) entry which is preliminary data.</text>
</comment>
<dbReference type="Gene3D" id="1.20.1280.50">
    <property type="match status" value="1"/>
</dbReference>
<dbReference type="Gene3D" id="3.80.10.10">
    <property type="entry name" value="Ribonuclease Inhibitor"/>
    <property type="match status" value="1"/>
</dbReference>
<name>A0AAV5ABB7_9AGAM</name>
<keyword evidence="2" id="KW-1185">Reference proteome</keyword>
<organism evidence="1 2">
    <name type="scientific">Clathrus columnatus</name>
    <dbReference type="NCBI Taxonomy" id="1419009"/>
    <lineage>
        <taxon>Eukaryota</taxon>
        <taxon>Fungi</taxon>
        <taxon>Dikarya</taxon>
        <taxon>Basidiomycota</taxon>
        <taxon>Agaricomycotina</taxon>
        <taxon>Agaricomycetes</taxon>
        <taxon>Phallomycetidae</taxon>
        <taxon>Phallales</taxon>
        <taxon>Clathraceae</taxon>
        <taxon>Clathrus</taxon>
    </lineage>
</organism>
<proteinExistence type="predicted"/>
<dbReference type="EMBL" id="BPWL01000004">
    <property type="protein sequence ID" value="GJJ09220.1"/>
    <property type="molecule type" value="Genomic_DNA"/>
</dbReference>
<gene>
    <name evidence="1" type="ORF">Clacol_003442</name>
</gene>
<accession>A0AAV5ABB7</accession>
<dbReference type="InterPro" id="IPR032675">
    <property type="entry name" value="LRR_dom_sf"/>
</dbReference>